<feature type="disulfide bond" evidence="8">
    <location>
        <begin position="503"/>
        <end position="512"/>
    </location>
</feature>
<evidence type="ECO:0000256" key="3">
    <source>
        <dbReference type="ARBA" id="ARBA00022741"/>
    </source>
</evidence>
<dbReference type="PROSITE" id="PS01186">
    <property type="entry name" value="EGF_2"/>
    <property type="match status" value="1"/>
</dbReference>
<dbReference type="PANTHER" id="PTHR11630:SF47">
    <property type="entry name" value="DNA HELICASE MCM8"/>
    <property type="match status" value="1"/>
</dbReference>
<dbReference type="SMART" id="SM00382">
    <property type="entry name" value="AAA"/>
    <property type="match status" value="1"/>
</dbReference>
<evidence type="ECO:0000256" key="6">
    <source>
        <dbReference type="ARBA" id="ARBA00023242"/>
    </source>
</evidence>
<proteinExistence type="inferred from homology"/>
<dbReference type="InterPro" id="IPR001208">
    <property type="entry name" value="MCM_dom"/>
</dbReference>
<dbReference type="GO" id="GO:0017116">
    <property type="term" value="F:single-stranded DNA helicase activity"/>
    <property type="evidence" value="ECO:0007669"/>
    <property type="project" value="TreeGrafter"/>
</dbReference>
<dbReference type="InterPro" id="IPR000742">
    <property type="entry name" value="EGF"/>
</dbReference>
<dbReference type="Gene3D" id="2.20.28.10">
    <property type="match status" value="1"/>
</dbReference>
<dbReference type="STRING" id="6335.A0A0V1KU00"/>
<dbReference type="Gene3D" id="3.40.50.300">
    <property type="entry name" value="P-loop containing nucleotide triphosphate hydrolases"/>
    <property type="match status" value="1"/>
</dbReference>
<dbReference type="InterPro" id="IPR012340">
    <property type="entry name" value="NA-bd_OB-fold"/>
</dbReference>
<comment type="caution">
    <text evidence="8">Lacks conserved residue(s) required for the propagation of feature annotation.</text>
</comment>
<dbReference type="Pfam" id="PF00493">
    <property type="entry name" value="MCM"/>
    <property type="match status" value="1"/>
</dbReference>
<dbReference type="SMART" id="SM00181">
    <property type="entry name" value="EGF"/>
    <property type="match status" value="3"/>
</dbReference>
<dbReference type="SUPFAM" id="SSF57196">
    <property type="entry name" value="EGF/Laminin"/>
    <property type="match status" value="1"/>
</dbReference>
<evidence type="ECO:0000313" key="15">
    <source>
        <dbReference type="Proteomes" id="UP000054721"/>
    </source>
</evidence>
<comment type="caution">
    <text evidence="14">The sequence shown here is derived from an EMBL/GenBank/DDBJ whole genome shotgun (WGS) entry which is preliminary data.</text>
</comment>
<evidence type="ECO:0000256" key="5">
    <source>
        <dbReference type="ARBA" id="ARBA00023125"/>
    </source>
</evidence>
<keyword evidence="15" id="KW-1185">Reference proteome</keyword>
<keyword evidence="10" id="KW-0175">Coiled coil</keyword>
<dbReference type="Pfam" id="PF17207">
    <property type="entry name" value="MCM_OB"/>
    <property type="match status" value="1"/>
</dbReference>
<evidence type="ECO:0000256" key="4">
    <source>
        <dbReference type="ARBA" id="ARBA00022840"/>
    </source>
</evidence>
<keyword evidence="11" id="KW-0812">Transmembrane</keyword>
<evidence type="ECO:0000256" key="1">
    <source>
        <dbReference type="ARBA" id="ARBA00004123"/>
    </source>
</evidence>
<dbReference type="Pfam" id="PF25051">
    <property type="entry name" value="WHD_MCM8"/>
    <property type="match status" value="1"/>
</dbReference>
<dbReference type="CDD" id="cd22247">
    <property type="entry name" value="MCM8_WHD"/>
    <property type="match status" value="1"/>
</dbReference>
<evidence type="ECO:0000256" key="7">
    <source>
        <dbReference type="ARBA" id="ARBA00042306"/>
    </source>
</evidence>
<keyword evidence="14" id="KW-0378">Hydrolase</keyword>
<evidence type="ECO:0000256" key="11">
    <source>
        <dbReference type="SAM" id="Phobius"/>
    </source>
</evidence>
<dbReference type="GO" id="GO:0005524">
    <property type="term" value="F:ATP binding"/>
    <property type="evidence" value="ECO:0007669"/>
    <property type="project" value="UniProtKB-KW"/>
</dbReference>
<dbReference type="OrthoDB" id="422555at2759"/>
<dbReference type="PRINTS" id="PR01657">
    <property type="entry name" value="MCMFAMILY"/>
</dbReference>
<dbReference type="GO" id="GO:0003697">
    <property type="term" value="F:single-stranded DNA binding"/>
    <property type="evidence" value="ECO:0007669"/>
    <property type="project" value="TreeGrafter"/>
</dbReference>
<accession>A0A0V1KU00</accession>
<dbReference type="GO" id="GO:0005634">
    <property type="term" value="C:nucleus"/>
    <property type="evidence" value="ECO:0007669"/>
    <property type="project" value="UniProtKB-SubCell"/>
</dbReference>
<dbReference type="InterPro" id="IPR031327">
    <property type="entry name" value="MCM"/>
</dbReference>
<dbReference type="PROSITE" id="PS50051">
    <property type="entry name" value="MCM_2"/>
    <property type="match status" value="1"/>
</dbReference>
<dbReference type="PROSITE" id="PS50026">
    <property type="entry name" value="EGF_3"/>
    <property type="match status" value="1"/>
</dbReference>
<dbReference type="Gene3D" id="2.10.25.10">
    <property type="entry name" value="Laminin"/>
    <property type="match status" value="1"/>
</dbReference>
<dbReference type="InterPro" id="IPR041562">
    <property type="entry name" value="MCM_lid"/>
</dbReference>
<name>A0A0V1KU00_9BILA</name>
<feature type="transmembrane region" description="Helical" evidence="11">
    <location>
        <begin position="590"/>
        <end position="615"/>
    </location>
</feature>
<keyword evidence="3 9" id="KW-0547">Nucleotide-binding</keyword>
<keyword evidence="14" id="KW-0347">Helicase</keyword>
<keyword evidence="8" id="KW-1015">Disulfide bond</keyword>
<keyword evidence="4 9" id="KW-0067">ATP-binding</keyword>
<feature type="coiled-coil region" evidence="10">
    <location>
        <begin position="615"/>
        <end position="658"/>
    </location>
</feature>
<feature type="domain" description="EGF-like" evidence="12">
    <location>
        <begin position="476"/>
        <end position="513"/>
    </location>
</feature>
<dbReference type="EMBL" id="JYDW01000250">
    <property type="protein sequence ID" value="KRZ50787.1"/>
    <property type="molecule type" value="Genomic_DNA"/>
</dbReference>
<dbReference type="SMART" id="SM00350">
    <property type="entry name" value="MCM"/>
    <property type="match status" value="1"/>
</dbReference>
<evidence type="ECO:0000259" key="13">
    <source>
        <dbReference type="PROSITE" id="PS50051"/>
    </source>
</evidence>
<keyword evidence="11" id="KW-0472">Membrane</keyword>
<dbReference type="PANTHER" id="PTHR11630">
    <property type="entry name" value="DNA REPLICATION LICENSING FACTOR MCM FAMILY MEMBER"/>
    <property type="match status" value="1"/>
</dbReference>
<dbReference type="SUPFAM" id="SSF50249">
    <property type="entry name" value="Nucleic acid-binding proteins"/>
    <property type="match status" value="1"/>
</dbReference>
<keyword evidence="11" id="KW-1133">Transmembrane helix</keyword>
<organism evidence="14 15">
    <name type="scientific">Trichinella nativa</name>
    <dbReference type="NCBI Taxonomy" id="6335"/>
    <lineage>
        <taxon>Eukaryota</taxon>
        <taxon>Metazoa</taxon>
        <taxon>Ecdysozoa</taxon>
        <taxon>Nematoda</taxon>
        <taxon>Enoplea</taxon>
        <taxon>Dorylaimia</taxon>
        <taxon>Trichinellida</taxon>
        <taxon>Trichinellidae</taxon>
        <taxon>Trichinella</taxon>
    </lineage>
</organism>
<dbReference type="GO" id="GO:0042555">
    <property type="term" value="C:MCM complex"/>
    <property type="evidence" value="ECO:0007669"/>
    <property type="project" value="TreeGrafter"/>
</dbReference>
<dbReference type="PROSITE" id="PS00022">
    <property type="entry name" value="EGF_1"/>
    <property type="match status" value="1"/>
</dbReference>
<feature type="transmembrane region" description="Helical" evidence="11">
    <location>
        <begin position="556"/>
        <end position="578"/>
    </location>
</feature>
<keyword evidence="5 9" id="KW-0238">DNA-binding</keyword>
<dbReference type="InterPro" id="IPR033762">
    <property type="entry name" value="MCM_OB"/>
</dbReference>
<reference evidence="14 15" key="1">
    <citation type="submission" date="2015-05" db="EMBL/GenBank/DDBJ databases">
        <title>Evolution of Trichinella species and genotypes.</title>
        <authorList>
            <person name="Korhonen P.K."/>
            <person name="Edoardo P."/>
            <person name="Giuseppe L.R."/>
            <person name="Gasser R.B."/>
        </authorList>
    </citation>
    <scope>NUCLEOTIDE SEQUENCE [LARGE SCALE GENOMIC DNA]</scope>
    <source>
        <strain evidence="14">ISS10</strain>
    </source>
</reference>
<gene>
    <name evidence="14" type="primary">Mcm8</name>
    <name evidence="14" type="ORF">T02_2874</name>
</gene>
<dbReference type="InterPro" id="IPR003593">
    <property type="entry name" value="AAA+_ATPase"/>
</dbReference>
<dbReference type="InterPro" id="IPR027417">
    <property type="entry name" value="P-loop_NTPase"/>
</dbReference>
<comment type="similarity">
    <text evidence="2 9">Belongs to the MCM family.</text>
</comment>
<keyword evidence="8" id="KW-0245">EGF-like domain</keyword>
<comment type="subcellular location">
    <subcellularLocation>
        <location evidence="1">Nucleus</location>
    </subcellularLocation>
</comment>
<evidence type="ECO:0000259" key="12">
    <source>
        <dbReference type="PROSITE" id="PS50026"/>
    </source>
</evidence>
<protein>
    <recommendedName>
        <fullName evidence="7">Minichromosome maintenance 8</fullName>
    </recommendedName>
</protein>
<feature type="domain" description="MCM C-terminal AAA(+) ATPase" evidence="13">
    <location>
        <begin position="1119"/>
        <end position="1322"/>
    </location>
</feature>
<dbReference type="CDD" id="cd00054">
    <property type="entry name" value="EGF_CA"/>
    <property type="match status" value="1"/>
</dbReference>
<dbReference type="Pfam" id="PF17855">
    <property type="entry name" value="MCM_lid"/>
    <property type="match status" value="1"/>
</dbReference>
<dbReference type="GO" id="GO:0006310">
    <property type="term" value="P:DNA recombination"/>
    <property type="evidence" value="ECO:0007669"/>
    <property type="project" value="UniProtKB-ARBA"/>
</dbReference>
<sequence>MSSYDMTMMCFSGTPCSSKTFWNFCSSIKKYLMSVIVPTIRAGHQNCPDLAVKLVSLAEFKIPVFCLLTQSTAAFVQFRIKKQLLPEECMMKLFSIVVLLVLIFKVDGISYTCPFESFPNDIKGGKTSSDKCISIITHEYVKKYFGTKGLSTDTGGLACQHLFKNGAQMVFKNESDLAYNRYVKMLENEYFLVHAGMEQIATSYYYTKDIYSSKLGYTILFYCYDYKMRKFGPGNFFMLTRCYTYKHVAFTGYVYDGMQHPWLDVCYIHSKECSDADTGCTYFACMHDAYRNCEEDRIRNCSVVPGKKECREYTYISHSHQEKPYGKPCQKRDYGNTCKCPCSNRPWSSWSQSSHTCGKGYRQKSKPRVLYENENVDCNRQPEKCCIKTESIQLSNCLDKFVHSGLPLEKGSFICMQNGGVPIQTDEGYICKCEDPLKHGYMCEYEYNICEKYQGICQNGGTCKGKGRSYYCICPTVKGCAQENMCQNGGTCVENENGLSCNCRYPYTGEFCETQMLVCPPRLCKNGGTCTAFQELKGFLCTCAEVIMDGEPPENLMNMIGLGIVGALVLIAIVIYVVHRIKERERVMFFIYILNYLLINSGGETLETFGVYHFYLLLLHKAKELARKKKEAKEKALKQKKEAKLKALKEKEAKAKDKCATIWLCGINLQRMKRGNSANVVNSTRGTFQLKKRTFHNFRPYYWRRRHFKQQSSVNIPLNGHLSLPSTTNAVDGQQADEISTTLLYAVSVEKSETYCSQYPAWLLYFPWAKFEQNSELHVLVNACSRVLEQSDRFCYSLNDVLRSRRFMVDFSKFSSALTAEHRTLISSTWTDHQADSLICAIGLAMHTAVVDRLRSRLCEKLADRAEQLLHGDAVQFVQMVPKINARLYNLEKLTNIRELDFTDCGRLVSVVGVVIKAATVEPKCTACGFQCQSCGFRFQALLVDGLFSTPTRCPSVSGECRGRVFEPVVDTVETLTETVDCQLIRLQELLPPGGNSATGTASLIPKTIDCELTDDLVSTCSPGSVITLTGILKICLVFCHQFIVLFIVIRYSGVVRVRKNEEARRRGQCQYFLYLHANSVIQKEDLFGVAAASISFSSSEARLAAMSAVGELMGDRNLFSRLVASLCPTIYGHEAVKAGLVLALFGGATPSQQHSTIRSNIHALLVGDPGLGKTHLLQACADLSSRGVYVCASTTTAAGLTVTMGRGVDGDATVEAGALVLANDGCCCIDEFDKLHSHQQCLLEAMEQQELSVCKAGARCQFSARVSVVAACNPAKGHYEPRLSLTANVNVGPALLSRFDLIFLLVDKPDQQADRRLSEHVLAIRRPHSARLTDRLAAPDPIGAVPAPLFRQYVAFARQTVPAPKLSRAACRLLLAFFRRQFDQTVQVRTPVGVRQMESLIRLTQARAKCQLRSEATEQDAADVLEIVGHCPLLFVGTDRQSGNAELENKAGSEQRLSFAGRFLQALKRKAAQTPSSKGPFTRAELKAIASEVNNNSTTPTSQSFDQLIDKLNNAGLLLLEKPNCFRLQLDGID</sequence>
<evidence type="ECO:0000313" key="14">
    <source>
        <dbReference type="EMBL" id="KRZ50787.1"/>
    </source>
</evidence>
<evidence type="ECO:0000256" key="10">
    <source>
        <dbReference type="SAM" id="Coils"/>
    </source>
</evidence>
<dbReference type="InterPro" id="IPR056875">
    <property type="entry name" value="MCM8/REC_WHD"/>
</dbReference>
<keyword evidence="6" id="KW-0539">Nucleus</keyword>
<dbReference type="Proteomes" id="UP000054721">
    <property type="component" value="Unassembled WGS sequence"/>
</dbReference>
<evidence type="ECO:0000256" key="2">
    <source>
        <dbReference type="ARBA" id="ARBA00008010"/>
    </source>
</evidence>
<dbReference type="Gene3D" id="2.40.50.140">
    <property type="entry name" value="Nucleic acid-binding proteins"/>
    <property type="match status" value="1"/>
</dbReference>
<evidence type="ECO:0000256" key="8">
    <source>
        <dbReference type="PROSITE-ProRule" id="PRU00076"/>
    </source>
</evidence>
<dbReference type="SUPFAM" id="SSF52540">
    <property type="entry name" value="P-loop containing nucleoside triphosphate hydrolases"/>
    <property type="match status" value="1"/>
</dbReference>
<evidence type="ECO:0000256" key="9">
    <source>
        <dbReference type="RuleBase" id="RU004070"/>
    </source>
</evidence>